<dbReference type="SUPFAM" id="SSF56219">
    <property type="entry name" value="DNase I-like"/>
    <property type="match status" value="1"/>
</dbReference>
<proteinExistence type="predicted"/>
<dbReference type="Gene3D" id="3.60.10.10">
    <property type="entry name" value="Endonuclease/exonuclease/phosphatase"/>
    <property type="match status" value="1"/>
</dbReference>
<keyword evidence="2" id="KW-1185">Reference proteome</keyword>
<dbReference type="EMBL" id="JANQDX010000016">
    <property type="protein sequence ID" value="KAL0910144.1"/>
    <property type="molecule type" value="Genomic_DNA"/>
</dbReference>
<dbReference type="AlphaFoldDB" id="A0ABD0UBI1"/>
<dbReference type="PANTHER" id="PTHR33710">
    <property type="entry name" value="BNAC02G09200D PROTEIN"/>
    <property type="match status" value="1"/>
</dbReference>
<evidence type="ECO:0000313" key="1">
    <source>
        <dbReference type="EMBL" id="KAL0910144.1"/>
    </source>
</evidence>
<gene>
    <name evidence="1" type="ORF">M5K25_021087</name>
</gene>
<reference evidence="1 2" key="1">
    <citation type="journal article" date="2024" name="Plant Biotechnol. J.">
        <title>Dendrobium thyrsiflorum genome and its molecular insights into genes involved in important horticultural traits.</title>
        <authorList>
            <person name="Chen B."/>
            <person name="Wang J.Y."/>
            <person name="Zheng P.J."/>
            <person name="Li K.L."/>
            <person name="Liang Y.M."/>
            <person name="Chen X.F."/>
            <person name="Zhang C."/>
            <person name="Zhao X."/>
            <person name="He X."/>
            <person name="Zhang G.Q."/>
            <person name="Liu Z.J."/>
            <person name="Xu Q."/>
        </authorList>
    </citation>
    <scope>NUCLEOTIDE SEQUENCE [LARGE SCALE GENOMIC DNA]</scope>
    <source>
        <strain evidence="1">GZMU011</strain>
    </source>
</reference>
<protein>
    <submittedName>
        <fullName evidence="1">Uncharacterized protein</fullName>
    </submittedName>
</protein>
<comment type="caution">
    <text evidence="1">The sequence shown here is derived from an EMBL/GenBank/DDBJ whole genome shotgun (WGS) entry which is preliminary data.</text>
</comment>
<sequence length="664" mass="73765">MVVHVGDCGKKGSGKVKVDEVQNGGGIEEVCRQEGVSGPSYGPWVLVNNRKGVKAVVAVLEPVKVAVQEPVQVGKAAVVREEPVNVRRLAVDYHLEEGECLLEGVNDSSLELSGAAVDQVECRNGAGVDPVTSHVTSNSGVSILANLFDVVHLVNDEGLEEVVCEGKFENVELGGGIATVSKAGEGLEVGKMESLGTGILEGEMSCVVGRGGELSKVRLAKELKSLGPIKKVTRGKKMDGSSKLVETKINAFDKVSMERVLGTDWEFFLVPSNGFSGGILILWRSDLATFTVLKDSEQCVIGELHVFNKGVWVIATVYGSKDVDDKRGGRKFSFSQGPKEMRDFMLGNDLHDIGFVGPRYTWCNNKTGGGCILERLDRCLLNSLAISCIQVAVVRHLARIASDHYPLVLKVFESSFKGRGMMRFEDVWLSYRGSAHIVSKVWKEDFSGDEMEILNKKCRKILKDLFFWSKAKVKEFSLAKEVLKKEIFLLQEEEANVGWLRRKRKIARITGIKVVEELDYLGTKFVLRRLNKADFQVLLDNAMRLLNILPSFLMTHTLIPLSCLRDFEKLCRNFIWIKFDGGHGLHYVAWDDLCLPKSYGGWVLHSVVSNLDPMRAKLAWKLVVEPNSLLSRVLLARYGKDWWRNEKLKGGLRLGRSLLVDGRL</sequence>
<dbReference type="InterPro" id="IPR036691">
    <property type="entry name" value="Endo/exonu/phosph_ase_sf"/>
</dbReference>
<name>A0ABD0UBI1_DENTH</name>
<evidence type="ECO:0000313" key="2">
    <source>
        <dbReference type="Proteomes" id="UP001552299"/>
    </source>
</evidence>
<dbReference type="Proteomes" id="UP001552299">
    <property type="component" value="Unassembled WGS sequence"/>
</dbReference>
<organism evidence="1 2">
    <name type="scientific">Dendrobium thyrsiflorum</name>
    <name type="common">Pinecone-like raceme dendrobium</name>
    <name type="synonym">Orchid</name>
    <dbReference type="NCBI Taxonomy" id="117978"/>
    <lineage>
        <taxon>Eukaryota</taxon>
        <taxon>Viridiplantae</taxon>
        <taxon>Streptophyta</taxon>
        <taxon>Embryophyta</taxon>
        <taxon>Tracheophyta</taxon>
        <taxon>Spermatophyta</taxon>
        <taxon>Magnoliopsida</taxon>
        <taxon>Liliopsida</taxon>
        <taxon>Asparagales</taxon>
        <taxon>Orchidaceae</taxon>
        <taxon>Epidendroideae</taxon>
        <taxon>Malaxideae</taxon>
        <taxon>Dendrobiinae</taxon>
        <taxon>Dendrobium</taxon>
    </lineage>
</organism>
<accession>A0ABD0UBI1</accession>
<dbReference type="PANTHER" id="PTHR33710:SF77">
    <property type="entry name" value="DNASE I-LIKE SUPERFAMILY PROTEIN"/>
    <property type="match status" value="1"/>
</dbReference>